<dbReference type="EMBL" id="UGOD01000001">
    <property type="protein sequence ID" value="STX52326.1"/>
    <property type="molecule type" value="Genomic_DNA"/>
</dbReference>
<keyword evidence="2" id="KW-1185">Reference proteome</keyword>
<dbReference type="OrthoDB" id="5654180at2"/>
<accession>A0A378JLX1</accession>
<gene>
    <name evidence="1" type="ORF">NCTC13316_02439</name>
</gene>
<reference evidence="1 2" key="1">
    <citation type="submission" date="2018-06" db="EMBL/GenBank/DDBJ databases">
        <authorList>
            <consortium name="Pathogen Informatics"/>
            <person name="Doyle S."/>
        </authorList>
    </citation>
    <scope>NUCLEOTIDE SEQUENCE [LARGE SCALE GENOMIC DNA]</scope>
    <source>
        <strain evidence="1 2">NCTC13316</strain>
    </source>
</reference>
<dbReference type="Proteomes" id="UP000254794">
    <property type="component" value="Unassembled WGS sequence"/>
</dbReference>
<protein>
    <submittedName>
        <fullName evidence="1">Uncharacterized protein</fullName>
    </submittedName>
</protein>
<dbReference type="RefSeq" id="WP_160116208.1">
    <property type="nucleotide sequence ID" value="NZ_CAAAHP010000005.1"/>
</dbReference>
<dbReference type="AlphaFoldDB" id="A0A378JLX1"/>
<sequence length="58" mass="6379">MESNKERALAYQLAKEINHDDLEQVSGGSGYKMTSRATCTPTGSTGQWDTVIDVSVDW</sequence>
<organism evidence="1 2">
    <name type="scientific">Legionella busanensis</name>
    <dbReference type="NCBI Taxonomy" id="190655"/>
    <lineage>
        <taxon>Bacteria</taxon>
        <taxon>Pseudomonadati</taxon>
        <taxon>Pseudomonadota</taxon>
        <taxon>Gammaproteobacteria</taxon>
        <taxon>Legionellales</taxon>
        <taxon>Legionellaceae</taxon>
        <taxon>Legionella</taxon>
    </lineage>
</organism>
<evidence type="ECO:0000313" key="1">
    <source>
        <dbReference type="EMBL" id="STX52326.1"/>
    </source>
</evidence>
<proteinExistence type="predicted"/>
<evidence type="ECO:0000313" key="2">
    <source>
        <dbReference type="Proteomes" id="UP000254794"/>
    </source>
</evidence>
<name>A0A378JLX1_9GAMM</name>